<proteinExistence type="predicted"/>
<dbReference type="PANTHER" id="PTHR30535:SF4">
    <property type="entry name" value="HEMIN-BINDING PERIPLASMIC PROTEIN HMUT"/>
    <property type="match status" value="1"/>
</dbReference>
<evidence type="ECO:0000259" key="2">
    <source>
        <dbReference type="PROSITE" id="PS50983"/>
    </source>
</evidence>
<name>A0A0A2LVW6_9FLAO</name>
<feature type="signal peptide" evidence="1">
    <location>
        <begin position="1"/>
        <end position="21"/>
    </location>
</feature>
<dbReference type="Proteomes" id="UP000030129">
    <property type="component" value="Unassembled WGS sequence"/>
</dbReference>
<evidence type="ECO:0000313" key="3">
    <source>
        <dbReference type="EMBL" id="KGO83373.1"/>
    </source>
</evidence>
<evidence type="ECO:0000313" key="4">
    <source>
        <dbReference type="Proteomes" id="UP000030129"/>
    </source>
</evidence>
<dbReference type="Gene3D" id="3.40.50.1980">
    <property type="entry name" value="Nitrogenase molybdenum iron protein domain"/>
    <property type="match status" value="2"/>
</dbReference>
<dbReference type="EMBL" id="JRLV01000004">
    <property type="protein sequence ID" value="KGO83373.1"/>
    <property type="molecule type" value="Genomic_DNA"/>
</dbReference>
<comment type="caution">
    <text evidence="3">The sequence shown here is derived from an EMBL/GenBank/DDBJ whole genome shotgun (WGS) entry which is preliminary data.</text>
</comment>
<protein>
    <submittedName>
        <fullName evidence="3">ABC transporter substrate-binding protein</fullName>
    </submittedName>
</protein>
<evidence type="ECO:0000256" key="1">
    <source>
        <dbReference type="SAM" id="SignalP"/>
    </source>
</evidence>
<keyword evidence="4" id="KW-1185">Reference proteome</keyword>
<gene>
    <name evidence="3" type="ORF">Q763_05000</name>
</gene>
<dbReference type="eggNOG" id="COG4558">
    <property type="taxonomic scope" value="Bacteria"/>
</dbReference>
<dbReference type="SUPFAM" id="SSF53807">
    <property type="entry name" value="Helical backbone' metal receptor"/>
    <property type="match status" value="1"/>
</dbReference>
<dbReference type="InterPro" id="IPR050902">
    <property type="entry name" value="ABC_Transporter_SBP"/>
</dbReference>
<accession>A0A0A2LVW6</accession>
<dbReference type="AlphaFoldDB" id="A0A0A2LVW6"/>
<keyword evidence="1" id="KW-0732">Signal</keyword>
<dbReference type="PANTHER" id="PTHR30535">
    <property type="entry name" value="VITAMIN B12-BINDING PROTEIN"/>
    <property type="match status" value="1"/>
</dbReference>
<feature type="domain" description="Fe/B12 periplasmic-binding" evidence="2">
    <location>
        <begin position="44"/>
        <end position="296"/>
    </location>
</feature>
<dbReference type="Pfam" id="PF01497">
    <property type="entry name" value="Peripla_BP_2"/>
    <property type="match status" value="1"/>
</dbReference>
<feature type="chain" id="PRO_5001991520" evidence="1">
    <location>
        <begin position="22"/>
        <end position="296"/>
    </location>
</feature>
<dbReference type="STRING" id="1406840.Q763_05000"/>
<dbReference type="RefSeq" id="WP_035131781.1">
    <property type="nucleotide sequence ID" value="NZ_JRLV01000004.1"/>
</dbReference>
<dbReference type="PROSITE" id="PS51257">
    <property type="entry name" value="PROKAR_LIPOPROTEIN"/>
    <property type="match status" value="1"/>
</dbReference>
<organism evidence="3 4">
    <name type="scientific">Flavobacterium beibuense F44-8</name>
    <dbReference type="NCBI Taxonomy" id="1406840"/>
    <lineage>
        <taxon>Bacteria</taxon>
        <taxon>Pseudomonadati</taxon>
        <taxon>Bacteroidota</taxon>
        <taxon>Flavobacteriia</taxon>
        <taxon>Flavobacteriales</taxon>
        <taxon>Flavobacteriaceae</taxon>
        <taxon>Flavobacterium</taxon>
    </lineage>
</organism>
<dbReference type="PROSITE" id="PS50983">
    <property type="entry name" value="FE_B12_PBP"/>
    <property type="match status" value="1"/>
</dbReference>
<reference evidence="3 4" key="1">
    <citation type="submission" date="2013-09" db="EMBL/GenBank/DDBJ databases">
        <authorList>
            <person name="Zeng Z."/>
            <person name="Chen C."/>
        </authorList>
    </citation>
    <scope>NUCLEOTIDE SEQUENCE [LARGE SCALE GENOMIC DNA]</scope>
    <source>
        <strain evidence="3 4">F44-8</strain>
    </source>
</reference>
<sequence>MKKISLLTLLTIALFTVISCKKETTNNNETTTEQEAVAPVEGQRIVSLNGAVTEIIAALGHESELVGVDVTSAYPESVKTTAKDLGHVRSLSVETIMELQPTLILGTSTDIGPELAEKLKTAGIETQIYTQEISPAGTKKLIEEVANTLNNDNYKSLQDKIDTDLAKVQNLETKPKVLFIYARGANMLMVSGTNTPVDKVITLAGATNAVTGFEEYKPLTPEALLQGNPDIILMFDSGVGSLGGPQGVFKLPGMDKTNAGKNKKIIIMDGALLSGFGPRLGEAAVQLNSQLAENAK</sequence>
<dbReference type="InterPro" id="IPR002491">
    <property type="entry name" value="ABC_transptr_periplasmic_BD"/>
</dbReference>